<name>I3SIU3_LOTJA</name>
<evidence type="ECO:0000313" key="1">
    <source>
        <dbReference type="EMBL" id="AFK40185.1"/>
    </source>
</evidence>
<protein>
    <submittedName>
        <fullName evidence="1">Uncharacterized protein</fullName>
    </submittedName>
</protein>
<dbReference type="AlphaFoldDB" id="I3SIU3"/>
<organism evidence="1">
    <name type="scientific">Lotus japonicus</name>
    <name type="common">Lotus corniculatus var. japonicus</name>
    <dbReference type="NCBI Taxonomy" id="34305"/>
    <lineage>
        <taxon>Eukaryota</taxon>
        <taxon>Viridiplantae</taxon>
        <taxon>Streptophyta</taxon>
        <taxon>Embryophyta</taxon>
        <taxon>Tracheophyta</taxon>
        <taxon>Spermatophyta</taxon>
        <taxon>Magnoliopsida</taxon>
        <taxon>eudicotyledons</taxon>
        <taxon>Gunneridae</taxon>
        <taxon>Pentapetalae</taxon>
        <taxon>rosids</taxon>
        <taxon>fabids</taxon>
        <taxon>Fabales</taxon>
        <taxon>Fabaceae</taxon>
        <taxon>Papilionoideae</taxon>
        <taxon>50 kb inversion clade</taxon>
        <taxon>NPAAA clade</taxon>
        <taxon>Hologalegina</taxon>
        <taxon>robinioid clade</taxon>
        <taxon>Loteae</taxon>
        <taxon>Lotus</taxon>
    </lineage>
</organism>
<sequence length="134" mass="14927">MSRSCPLPTTEKTHNPAMTERNFLRSLPDAISLSTAKARLISALRAEANCKTGSSGMCTCGIFGGLLLIKEDPLDHKNNRVSASIARWQIKVRRWYSSNSNRIHTTVATPSTVPDIFLFLHRKTSACFPPPRTW</sequence>
<reference evidence="1" key="1">
    <citation type="submission" date="2012-05" db="EMBL/GenBank/DDBJ databases">
        <authorList>
            <person name="Krishnakumar V."/>
            <person name="Cheung F."/>
            <person name="Xiao Y."/>
            <person name="Chan A."/>
            <person name="Moskal W.A."/>
            <person name="Town C.D."/>
        </authorList>
    </citation>
    <scope>NUCLEOTIDE SEQUENCE</scope>
</reference>
<dbReference type="EMBL" id="BT140390">
    <property type="protein sequence ID" value="AFK40185.1"/>
    <property type="molecule type" value="mRNA"/>
</dbReference>
<accession>I3SIU3</accession>
<proteinExistence type="evidence at transcript level"/>